<reference evidence="2 3" key="1">
    <citation type="submission" date="2021-03" db="EMBL/GenBank/DDBJ databases">
        <title>Sequencing the genomes of 1000 actinobacteria strains.</title>
        <authorList>
            <person name="Klenk H.-P."/>
        </authorList>
    </citation>
    <scope>NUCLEOTIDE SEQUENCE [LARGE SCALE GENOMIC DNA]</scope>
    <source>
        <strain evidence="2 3">DSM 46670</strain>
    </source>
</reference>
<evidence type="ECO:0000256" key="1">
    <source>
        <dbReference type="SAM" id="Phobius"/>
    </source>
</evidence>
<comment type="caution">
    <text evidence="2">The sequence shown here is derived from an EMBL/GenBank/DDBJ whole genome shotgun (WGS) entry which is preliminary data.</text>
</comment>
<accession>A0ABS4TBF0</accession>
<keyword evidence="1" id="KW-0812">Transmembrane</keyword>
<gene>
    <name evidence="2" type="ORF">JOF56_002118</name>
</gene>
<evidence type="ECO:0000313" key="3">
    <source>
        <dbReference type="Proteomes" id="UP001519332"/>
    </source>
</evidence>
<keyword evidence="1" id="KW-1133">Transmembrane helix</keyword>
<dbReference type="Proteomes" id="UP001519332">
    <property type="component" value="Unassembled WGS sequence"/>
</dbReference>
<name>A0ABS4TBF0_9PSEU</name>
<keyword evidence="1" id="KW-0472">Membrane</keyword>
<dbReference type="RefSeq" id="WP_209636774.1">
    <property type="nucleotide sequence ID" value="NZ_JAGINW010000001.1"/>
</dbReference>
<evidence type="ECO:0000313" key="2">
    <source>
        <dbReference type="EMBL" id="MBP2321733.1"/>
    </source>
</evidence>
<dbReference type="EMBL" id="JAGINW010000001">
    <property type="protein sequence ID" value="MBP2321733.1"/>
    <property type="molecule type" value="Genomic_DNA"/>
</dbReference>
<protein>
    <submittedName>
        <fullName evidence="2">Uncharacterized protein</fullName>
    </submittedName>
</protein>
<sequence length="292" mass="31374">MDDEKLIQALRREVDGPAPTVHTQLSDIVPRGLRRRRIRQASSIAAAVAVVVGIGFAATAFDGQPLSNEPAKTPVVEIPTTVPLTADWGRANLPAMTPISTWKPDAGKTPIPGVPAAGLPQCAQGNMPPGPDPKPASMAPGVQQLLLEALREVAKPAEVGGLVERRPSPDEPVYWADIKDRAGTATIRVWPETTPASPLVTADYQAFFENNCQPPKRVVKPDGSVMQIYEIRPAGSVMTQTMRIYLPDHRMYTVMAHNYVPGSGPGDFLVTRPGPVLTEYQLAKLGEALMSP</sequence>
<keyword evidence="3" id="KW-1185">Reference proteome</keyword>
<organism evidence="2 3">
    <name type="scientific">Kibdelosporangium banguiense</name>
    <dbReference type="NCBI Taxonomy" id="1365924"/>
    <lineage>
        <taxon>Bacteria</taxon>
        <taxon>Bacillati</taxon>
        <taxon>Actinomycetota</taxon>
        <taxon>Actinomycetes</taxon>
        <taxon>Pseudonocardiales</taxon>
        <taxon>Pseudonocardiaceae</taxon>
        <taxon>Kibdelosporangium</taxon>
    </lineage>
</organism>
<feature type="transmembrane region" description="Helical" evidence="1">
    <location>
        <begin position="41"/>
        <end position="61"/>
    </location>
</feature>
<proteinExistence type="predicted"/>